<protein>
    <submittedName>
        <fullName evidence="1">Uncharacterized protein</fullName>
    </submittedName>
</protein>
<dbReference type="AlphaFoldDB" id="B4VNY8"/>
<proteinExistence type="predicted"/>
<accession>B4VNY8</accession>
<gene>
    <name evidence="1" type="ORF">MC7420_4534</name>
</gene>
<dbReference type="EMBL" id="DS989846">
    <property type="protein sequence ID" value="EDX76278.1"/>
    <property type="molecule type" value="Genomic_DNA"/>
</dbReference>
<keyword evidence="2" id="KW-1185">Reference proteome</keyword>
<reference evidence="1 2" key="1">
    <citation type="submission" date="2008-07" db="EMBL/GenBank/DDBJ databases">
        <authorList>
            <person name="Tandeau de Marsac N."/>
            <person name="Ferriera S."/>
            <person name="Johnson J."/>
            <person name="Kravitz S."/>
            <person name="Beeson K."/>
            <person name="Sutton G."/>
            <person name="Rogers Y.-H."/>
            <person name="Friedman R."/>
            <person name="Frazier M."/>
            <person name="Venter J.C."/>
        </authorList>
    </citation>
    <scope>NUCLEOTIDE SEQUENCE [LARGE SCALE GENOMIC DNA]</scope>
    <source>
        <strain evidence="1 2">PCC 7420</strain>
    </source>
</reference>
<evidence type="ECO:0000313" key="2">
    <source>
        <dbReference type="Proteomes" id="UP000003835"/>
    </source>
</evidence>
<name>B4VNY8_9CYAN</name>
<dbReference type="Proteomes" id="UP000003835">
    <property type="component" value="Unassembled WGS sequence"/>
</dbReference>
<organism evidence="1 2">
    <name type="scientific">Coleofasciculus chthonoplastes PCC 7420</name>
    <dbReference type="NCBI Taxonomy" id="118168"/>
    <lineage>
        <taxon>Bacteria</taxon>
        <taxon>Bacillati</taxon>
        <taxon>Cyanobacteriota</taxon>
        <taxon>Cyanophyceae</taxon>
        <taxon>Coleofasciculales</taxon>
        <taxon>Coleofasciculaceae</taxon>
        <taxon>Coleofasciculus</taxon>
    </lineage>
</organism>
<sequence length="37" mass="4277">MVRLVQRPWKYLSSFVQAEERGSGGDVYCFVISAFLH</sequence>
<evidence type="ECO:0000313" key="1">
    <source>
        <dbReference type="EMBL" id="EDX76278.1"/>
    </source>
</evidence>
<dbReference type="HOGENOM" id="CLU_3342538_0_0_3"/>